<dbReference type="KEGG" id="olu:OSTLU_16955"/>
<dbReference type="EMBL" id="CP000590">
    <property type="protein sequence ID" value="ABO98177.1"/>
    <property type="molecule type" value="Genomic_DNA"/>
</dbReference>
<evidence type="ECO:0000313" key="3">
    <source>
        <dbReference type="Proteomes" id="UP000001568"/>
    </source>
</evidence>
<evidence type="ECO:0000256" key="1">
    <source>
        <dbReference type="SAM" id="MobiDB-lite"/>
    </source>
</evidence>
<dbReference type="OMA" id="GVGVFSH"/>
<sequence>MASPFGDAGAAKTSVDPFASSASRSRTSEATTTRAKNAVDATPRARAPAYRAWDDVEVFEVPETLRRDGAARNERFVEHVSLEGLFGATFADAFHDDASFRTDVRRAMRKDLFVPDENLSAEANAAMSALSSSVHVNWFESRTGYAALSALFASRGIEDVTGERFIRALGGLCGEPRHGTLIDIASPVGARKISHSWHQDSGYDRLTVMLGFPAAAPSESMGLPSGVGVFSHAVKLSHALRRPSPPGAVLQWEDVASARDVRLDARFVARPAFARHREIIVYRDSSILHSAPDVAHREAVWRFM</sequence>
<gene>
    <name evidence="2" type="ORF">OSTLU_16955</name>
</gene>
<dbReference type="eggNOG" id="ENOG502S5SR">
    <property type="taxonomic scope" value="Eukaryota"/>
</dbReference>
<accession>A4S3A5</accession>
<evidence type="ECO:0000313" key="2">
    <source>
        <dbReference type="EMBL" id="ABO98177.1"/>
    </source>
</evidence>
<dbReference type="RefSeq" id="XP_001419884.1">
    <property type="nucleotide sequence ID" value="XM_001419847.1"/>
</dbReference>
<dbReference type="Gramene" id="ABO98177">
    <property type="protein sequence ID" value="ABO98177"/>
    <property type="gene ID" value="OSTLU_16955"/>
</dbReference>
<dbReference type="HOGENOM" id="CLU_916418_0_0_1"/>
<feature type="region of interest" description="Disordered" evidence="1">
    <location>
        <begin position="1"/>
        <end position="43"/>
    </location>
</feature>
<dbReference type="GeneID" id="5004122"/>
<dbReference type="OrthoDB" id="497525at2759"/>
<protein>
    <submittedName>
        <fullName evidence="2">Uncharacterized protein</fullName>
    </submittedName>
</protein>
<dbReference type="Proteomes" id="UP000001568">
    <property type="component" value="Chromosome 10"/>
</dbReference>
<name>A4S3A5_OSTLU</name>
<dbReference type="AlphaFoldDB" id="A4S3A5"/>
<keyword evidence="3" id="KW-1185">Reference proteome</keyword>
<reference evidence="2 3" key="1">
    <citation type="journal article" date="2007" name="Proc. Natl. Acad. Sci. U.S.A.">
        <title>The tiny eukaryote Ostreococcus provides genomic insights into the paradox of plankton speciation.</title>
        <authorList>
            <person name="Palenik B."/>
            <person name="Grimwood J."/>
            <person name="Aerts A."/>
            <person name="Rouze P."/>
            <person name="Salamov A."/>
            <person name="Putnam N."/>
            <person name="Dupont C."/>
            <person name="Jorgensen R."/>
            <person name="Derelle E."/>
            <person name="Rombauts S."/>
            <person name="Zhou K."/>
            <person name="Otillar R."/>
            <person name="Merchant S.S."/>
            <person name="Podell S."/>
            <person name="Gaasterland T."/>
            <person name="Napoli C."/>
            <person name="Gendler K."/>
            <person name="Manuell A."/>
            <person name="Tai V."/>
            <person name="Vallon O."/>
            <person name="Piganeau G."/>
            <person name="Jancek S."/>
            <person name="Heijde M."/>
            <person name="Jabbari K."/>
            <person name="Bowler C."/>
            <person name="Lohr M."/>
            <person name="Robbens S."/>
            <person name="Werner G."/>
            <person name="Dubchak I."/>
            <person name="Pazour G.J."/>
            <person name="Ren Q."/>
            <person name="Paulsen I."/>
            <person name="Delwiche C."/>
            <person name="Schmutz J."/>
            <person name="Rokhsar D."/>
            <person name="Van de Peer Y."/>
            <person name="Moreau H."/>
            <person name="Grigoriev I.V."/>
        </authorList>
    </citation>
    <scope>NUCLEOTIDE SEQUENCE [LARGE SCALE GENOMIC DNA]</scope>
    <source>
        <strain evidence="2 3">CCE9901</strain>
    </source>
</reference>
<feature type="compositionally biased region" description="Low complexity" evidence="1">
    <location>
        <begin position="19"/>
        <end position="43"/>
    </location>
</feature>
<organism evidence="2 3">
    <name type="scientific">Ostreococcus lucimarinus (strain CCE9901)</name>
    <dbReference type="NCBI Taxonomy" id="436017"/>
    <lineage>
        <taxon>Eukaryota</taxon>
        <taxon>Viridiplantae</taxon>
        <taxon>Chlorophyta</taxon>
        <taxon>Mamiellophyceae</taxon>
        <taxon>Mamiellales</taxon>
        <taxon>Bathycoccaceae</taxon>
        <taxon>Ostreococcus</taxon>
    </lineage>
</organism>
<proteinExistence type="predicted"/>